<dbReference type="AlphaFoldDB" id="A0A0B7JNB4"/>
<dbReference type="Pfam" id="PF00172">
    <property type="entry name" value="Zn_clus"/>
    <property type="match status" value="1"/>
</dbReference>
<dbReference type="SUPFAM" id="SSF57701">
    <property type="entry name" value="Zn2/Cys6 DNA-binding domain"/>
    <property type="match status" value="1"/>
</dbReference>
<proteinExistence type="predicted"/>
<keyword evidence="1" id="KW-0479">Metal-binding</keyword>
<evidence type="ECO:0000256" key="1">
    <source>
        <dbReference type="ARBA" id="ARBA00022723"/>
    </source>
</evidence>
<feature type="compositionally biased region" description="Basic and acidic residues" evidence="7">
    <location>
        <begin position="602"/>
        <end position="611"/>
    </location>
</feature>
<dbReference type="PROSITE" id="PS50048">
    <property type="entry name" value="ZN2_CY6_FUNGAL_2"/>
    <property type="match status" value="1"/>
</dbReference>
<keyword evidence="5" id="KW-0804">Transcription</keyword>
<evidence type="ECO:0000313" key="9">
    <source>
        <dbReference type="EMBL" id="CEO44230.1"/>
    </source>
</evidence>
<evidence type="ECO:0000256" key="7">
    <source>
        <dbReference type="SAM" id="MobiDB-lite"/>
    </source>
</evidence>
<sequence>MPLVGRAYDSGFPIDKPNNRSTDLARVALDSSWATERSETGRSASRPSPYPSPPMSGSPHTLHKATSEASDLALIPSNYSSAVPQDAYGGYSTQSSPTDSRSSQGYPGVPDLYSRSYPSDALERMNYGYQHPSDRSNRPPSYHPQGQSLPSISQGAPQALPYPQPSPSPQLIGSRPSTVESQPGASPKSQRKAKGHVASACVPCKKAHLRCDSQRPCSRCISNGKEDSCHDVVHKKRGRPRLRDDREARYDLSRPPPPHDNAFRRSLNIYPTSNASGSGYDSLMQHQPGRELHPHPSEHPGLHHTDRGYYPEEDVYGRPIINSRPQEPVAYLTLDLEFSRVSDAFNDAIGGLGPRRTLAETVALGEREKIKRLQNELSTEQKRIAPNYLPPILGRGEQVLSGMGFTLEDFGRFPLRYPEYLTFVADDGQTRVFPVQIGLAKEGSFFFVVALLGMGNRLQQPVPAPHLDRNAPMAYSPHGGPSYSAYPQQHRQTPVGHSRPPQHSPPLRQLPAAPQSLPLHSRGMSHPGGSSYSPFSNRHEYQQGPQHHTPRSQRPPAPQSHTPAYQLPPIRSPMERQGPPRDQDWYQREERTNRVDIGGLIEKPEGPGRMH</sequence>
<dbReference type="InterPro" id="IPR001138">
    <property type="entry name" value="Zn2Cys6_DnaBD"/>
</dbReference>
<keyword evidence="2" id="KW-0862">Zinc</keyword>
<dbReference type="GO" id="GO:0000981">
    <property type="term" value="F:DNA-binding transcription factor activity, RNA polymerase II-specific"/>
    <property type="evidence" value="ECO:0007669"/>
    <property type="project" value="InterPro"/>
</dbReference>
<evidence type="ECO:0000256" key="3">
    <source>
        <dbReference type="ARBA" id="ARBA00023015"/>
    </source>
</evidence>
<name>A0A0B7JNB4_BIOOC</name>
<feature type="compositionally biased region" description="Low complexity" evidence="7">
    <location>
        <begin position="92"/>
        <end position="104"/>
    </location>
</feature>
<feature type="compositionally biased region" description="Basic and acidic residues" evidence="7">
    <location>
        <begin position="288"/>
        <end position="306"/>
    </location>
</feature>
<dbReference type="SMART" id="SM00066">
    <property type="entry name" value="GAL4"/>
    <property type="match status" value="1"/>
</dbReference>
<gene>
    <name evidence="9" type="ORF">BN869_000000285_1</name>
</gene>
<feature type="domain" description="Zn(2)-C6 fungal-type" evidence="8">
    <location>
        <begin position="200"/>
        <end position="229"/>
    </location>
</feature>
<feature type="region of interest" description="Disordered" evidence="7">
    <location>
        <begin position="240"/>
        <end position="306"/>
    </location>
</feature>
<evidence type="ECO:0000256" key="6">
    <source>
        <dbReference type="ARBA" id="ARBA00023242"/>
    </source>
</evidence>
<dbReference type="Gene3D" id="4.10.240.10">
    <property type="entry name" value="Zn(2)-C6 fungal-type DNA-binding domain"/>
    <property type="match status" value="1"/>
</dbReference>
<dbReference type="InterPro" id="IPR036864">
    <property type="entry name" value="Zn2-C6_fun-type_DNA-bd_sf"/>
</dbReference>
<keyword evidence="3" id="KW-0805">Transcription regulation</keyword>
<feature type="compositionally biased region" description="Basic and acidic residues" evidence="7">
    <location>
        <begin position="241"/>
        <end position="252"/>
    </location>
</feature>
<reference evidence="9" key="1">
    <citation type="submission" date="2015-01" db="EMBL/GenBank/DDBJ databases">
        <authorList>
            <person name="Durling Mikael"/>
        </authorList>
    </citation>
    <scope>NUCLEOTIDE SEQUENCE</scope>
</reference>
<feature type="compositionally biased region" description="Polar residues" evidence="7">
    <location>
        <begin position="144"/>
        <end position="155"/>
    </location>
</feature>
<dbReference type="GO" id="GO:0008270">
    <property type="term" value="F:zinc ion binding"/>
    <property type="evidence" value="ECO:0007669"/>
    <property type="project" value="InterPro"/>
</dbReference>
<feature type="region of interest" description="Disordered" evidence="7">
    <location>
        <begin position="1"/>
        <end position="196"/>
    </location>
</feature>
<evidence type="ECO:0000259" key="8">
    <source>
        <dbReference type="PROSITE" id="PS50048"/>
    </source>
</evidence>
<dbReference type="EMBL" id="CDPU01000001">
    <property type="protein sequence ID" value="CEO44230.1"/>
    <property type="molecule type" value="Genomic_DNA"/>
</dbReference>
<dbReference type="PANTHER" id="PTHR47659:SF4">
    <property type="entry name" value="ZN(II)2CYS6 TRANSCRIPTION FACTOR (EUROFUNG)"/>
    <property type="match status" value="1"/>
</dbReference>
<feature type="compositionally biased region" description="Polar residues" evidence="7">
    <location>
        <begin position="269"/>
        <end position="279"/>
    </location>
</feature>
<feature type="compositionally biased region" description="Polar residues" evidence="7">
    <location>
        <begin position="175"/>
        <end position="188"/>
    </location>
</feature>
<keyword evidence="6" id="KW-0539">Nucleus</keyword>
<evidence type="ECO:0000256" key="4">
    <source>
        <dbReference type="ARBA" id="ARBA00023125"/>
    </source>
</evidence>
<evidence type="ECO:0000256" key="2">
    <source>
        <dbReference type="ARBA" id="ARBA00022833"/>
    </source>
</evidence>
<keyword evidence="4" id="KW-0238">DNA-binding</keyword>
<evidence type="ECO:0000256" key="5">
    <source>
        <dbReference type="ARBA" id="ARBA00023163"/>
    </source>
</evidence>
<protein>
    <recommendedName>
        <fullName evidence="8">Zn(2)-C6 fungal-type domain-containing protein</fullName>
    </recommendedName>
</protein>
<dbReference type="InterPro" id="IPR050335">
    <property type="entry name" value="ERT1_acuK_gluconeogen_tf"/>
</dbReference>
<dbReference type="GO" id="GO:0003677">
    <property type="term" value="F:DNA binding"/>
    <property type="evidence" value="ECO:0007669"/>
    <property type="project" value="UniProtKB-KW"/>
</dbReference>
<accession>A0A0B7JNB4</accession>
<organism evidence="9">
    <name type="scientific">Bionectria ochroleuca</name>
    <name type="common">Gliocladium roseum</name>
    <dbReference type="NCBI Taxonomy" id="29856"/>
    <lineage>
        <taxon>Eukaryota</taxon>
        <taxon>Fungi</taxon>
        <taxon>Dikarya</taxon>
        <taxon>Ascomycota</taxon>
        <taxon>Pezizomycotina</taxon>
        <taxon>Sordariomycetes</taxon>
        <taxon>Hypocreomycetidae</taxon>
        <taxon>Hypocreales</taxon>
        <taxon>Bionectriaceae</taxon>
        <taxon>Clonostachys</taxon>
    </lineage>
</organism>
<feature type="region of interest" description="Disordered" evidence="7">
    <location>
        <begin position="463"/>
        <end position="611"/>
    </location>
</feature>
<dbReference type="PROSITE" id="PS00463">
    <property type="entry name" value="ZN2_CY6_FUNGAL_1"/>
    <property type="match status" value="1"/>
</dbReference>
<dbReference type="PANTHER" id="PTHR47659">
    <property type="entry name" value="ZN(II)2CYS6 TRANSCRIPTION FACTOR (EUROFUNG)-RELATED"/>
    <property type="match status" value="1"/>
</dbReference>
<feature type="compositionally biased region" description="Basic and acidic residues" evidence="7">
    <location>
        <begin position="578"/>
        <end position="594"/>
    </location>
</feature>
<dbReference type="CDD" id="cd00067">
    <property type="entry name" value="GAL4"/>
    <property type="match status" value="1"/>
</dbReference>